<dbReference type="FunFam" id="3.40.50.300:FF:000020">
    <property type="entry name" value="Amino acid ABC transporter ATP-binding component"/>
    <property type="match status" value="1"/>
</dbReference>
<dbReference type="RefSeq" id="WP_042558384.1">
    <property type="nucleotide sequence ID" value="NZ_CDMF01000001.1"/>
</dbReference>
<evidence type="ECO:0000256" key="8">
    <source>
        <dbReference type="ARBA" id="ARBA00022970"/>
    </source>
</evidence>
<evidence type="ECO:0000256" key="6">
    <source>
        <dbReference type="ARBA" id="ARBA00022741"/>
    </source>
</evidence>
<evidence type="ECO:0000259" key="10">
    <source>
        <dbReference type="PROSITE" id="PS50893"/>
    </source>
</evidence>
<dbReference type="InterPro" id="IPR050086">
    <property type="entry name" value="MetN_ABC_transporter-like"/>
</dbReference>
<dbReference type="GO" id="GO:0016887">
    <property type="term" value="F:ATP hydrolysis activity"/>
    <property type="evidence" value="ECO:0007669"/>
    <property type="project" value="InterPro"/>
</dbReference>
<name>A0A0B7D986_PSEFL</name>
<dbReference type="GO" id="GO:0005886">
    <property type="term" value="C:plasma membrane"/>
    <property type="evidence" value="ECO:0007669"/>
    <property type="project" value="UniProtKB-SubCell"/>
</dbReference>
<evidence type="ECO:0000256" key="1">
    <source>
        <dbReference type="ARBA" id="ARBA00004417"/>
    </source>
</evidence>
<comment type="caution">
    <text evidence="11">The sequence shown here is derived from an EMBL/GenBank/DDBJ whole genome shotgun (WGS) entry which is preliminary data.</text>
</comment>
<dbReference type="AlphaFoldDB" id="A0A0B7D986"/>
<dbReference type="InterPro" id="IPR017871">
    <property type="entry name" value="ABC_transporter-like_CS"/>
</dbReference>
<dbReference type="PATRIC" id="fig|294.194.peg.409"/>
<dbReference type="InterPro" id="IPR003593">
    <property type="entry name" value="AAA+_ATPase"/>
</dbReference>
<dbReference type="InterPro" id="IPR027417">
    <property type="entry name" value="P-loop_NTPase"/>
</dbReference>
<dbReference type="Gene3D" id="3.40.50.300">
    <property type="entry name" value="P-loop containing nucleotide triphosphate hydrolases"/>
    <property type="match status" value="1"/>
</dbReference>
<dbReference type="EMBL" id="LCYA01000003">
    <property type="protein sequence ID" value="KWV90025.1"/>
    <property type="molecule type" value="Genomic_DNA"/>
</dbReference>
<dbReference type="CDD" id="cd03262">
    <property type="entry name" value="ABC_HisP_GlnQ"/>
    <property type="match status" value="1"/>
</dbReference>
<comment type="similarity">
    <text evidence="2">Belongs to the ABC transporter superfamily.</text>
</comment>
<evidence type="ECO:0000256" key="3">
    <source>
        <dbReference type="ARBA" id="ARBA00022448"/>
    </source>
</evidence>
<evidence type="ECO:0000256" key="9">
    <source>
        <dbReference type="ARBA" id="ARBA00023136"/>
    </source>
</evidence>
<gene>
    <name evidence="11" type="primary">occP_1</name>
    <name evidence="11" type="ORF">PFLmoz3_00373</name>
</gene>
<evidence type="ECO:0000313" key="11">
    <source>
        <dbReference type="EMBL" id="KWV90025.1"/>
    </source>
</evidence>
<dbReference type="PROSITE" id="PS00211">
    <property type="entry name" value="ABC_TRANSPORTER_1"/>
    <property type="match status" value="1"/>
</dbReference>
<reference evidence="11 12" key="1">
    <citation type="submission" date="2015-05" db="EMBL/GenBank/DDBJ databases">
        <title>A genomic and transcriptomic approach to investigate the blue pigment phenotype in Pseudomonas fluorescens.</title>
        <authorList>
            <person name="Andreani N.A."/>
            <person name="Cardazzo B."/>
        </authorList>
    </citation>
    <scope>NUCLEOTIDE SEQUENCE [LARGE SCALE GENOMIC DNA]</scope>
    <source>
        <strain evidence="11 12">Ps_22</strain>
    </source>
</reference>
<dbReference type="Proteomes" id="UP000061348">
    <property type="component" value="Unassembled WGS sequence"/>
</dbReference>
<evidence type="ECO:0000256" key="2">
    <source>
        <dbReference type="ARBA" id="ARBA00005417"/>
    </source>
</evidence>
<keyword evidence="7 11" id="KW-0067">ATP-binding</keyword>
<dbReference type="SMART" id="SM00382">
    <property type="entry name" value="AAA"/>
    <property type="match status" value="1"/>
</dbReference>
<sequence>MSNSYAIEIRDLQKSYGQHEVLKGISLTVAKGEVVSIIGGSGSGKSTLLRCINFLEEYDGGEVLVNNRLIGYGSSVTGGLYQLPENIIQSSLRKVCMVFQQFNLWPHMRVLDNIATPLRLVKKMPKLAAYAMAEAQLEKVGLAHKASSYPSQLSGGQQQRVAIARALAMEPSIMLFDEPTSALDPELVGEVLNVIKDVASEGMTLVIVTHEMGFAAKVSDKVVFLADGRVEEQGPPSQIFGAPTSPRLLQFLTSWNERQNGGSVN</sequence>
<evidence type="ECO:0000313" key="12">
    <source>
        <dbReference type="Proteomes" id="UP000061348"/>
    </source>
</evidence>
<dbReference type="PIRSF" id="PIRSF039085">
    <property type="entry name" value="ABC_ATPase_HisP"/>
    <property type="match status" value="1"/>
</dbReference>
<dbReference type="GO" id="GO:0015424">
    <property type="term" value="F:ABC-type amino acid transporter activity"/>
    <property type="evidence" value="ECO:0007669"/>
    <property type="project" value="InterPro"/>
</dbReference>
<keyword evidence="8" id="KW-0029">Amino-acid transport</keyword>
<evidence type="ECO:0000256" key="5">
    <source>
        <dbReference type="ARBA" id="ARBA00022519"/>
    </source>
</evidence>
<dbReference type="PANTHER" id="PTHR43166:SF35">
    <property type="entry name" value="L-CYSTINE IMPORT ATP-BINDING PROTEIN TCYN"/>
    <property type="match status" value="1"/>
</dbReference>
<feature type="domain" description="ABC transporter" evidence="10">
    <location>
        <begin position="7"/>
        <end position="252"/>
    </location>
</feature>
<proteinExistence type="inferred from homology"/>
<dbReference type="InterPro" id="IPR003439">
    <property type="entry name" value="ABC_transporter-like_ATP-bd"/>
</dbReference>
<evidence type="ECO:0000256" key="4">
    <source>
        <dbReference type="ARBA" id="ARBA00022475"/>
    </source>
</evidence>
<dbReference type="PANTHER" id="PTHR43166">
    <property type="entry name" value="AMINO ACID IMPORT ATP-BINDING PROTEIN"/>
    <property type="match status" value="1"/>
</dbReference>
<keyword evidence="5" id="KW-0997">Cell inner membrane</keyword>
<accession>A0A0B7D986</accession>
<keyword evidence="9" id="KW-0472">Membrane</keyword>
<dbReference type="SUPFAM" id="SSF52540">
    <property type="entry name" value="P-loop containing nucleoside triphosphate hydrolases"/>
    <property type="match status" value="1"/>
</dbReference>
<comment type="subcellular location">
    <subcellularLocation>
        <location evidence="1">Cell inner membrane</location>
        <topology evidence="1">Peripheral membrane protein</topology>
    </subcellularLocation>
</comment>
<evidence type="ECO:0000256" key="7">
    <source>
        <dbReference type="ARBA" id="ARBA00022840"/>
    </source>
</evidence>
<dbReference type="InterPro" id="IPR030679">
    <property type="entry name" value="ABC_ATPase_HisP-typ"/>
</dbReference>
<organism evidence="11 12">
    <name type="scientific">Pseudomonas fluorescens</name>
    <dbReference type="NCBI Taxonomy" id="294"/>
    <lineage>
        <taxon>Bacteria</taxon>
        <taxon>Pseudomonadati</taxon>
        <taxon>Pseudomonadota</taxon>
        <taxon>Gammaproteobacteria</taxon>
        <taxon>Pseudomonadales</taxon>
        <taxon>Pseudomonadaceae</taxon>
        <taxon>Pseudomonas</taxon>
    </lineage>
</organism>
<dbReference type="GO" id="GO:0005524">
    <property type="term" value="F:ATP binding"/>
    <property type="evidence" value="ECO:0007669"/>
    <property type="project" value="UniProtKB-KW"/>
</dbReference>
<keyword evidence="6" id="KW-0547">Nucleotide-binding</keyword>
<keyword evidence="3" id="KW-0813">Transport</keyword>
<dbReference type="PROSITE" id="PS50893">
    <property type="entry name" value="ABC_TRANSPORTER_2"/>
    <property type="match status" value="1"/>
</dbReference>
<dbReference type="OrthoDB" id="9802264at2"/>
<protein>
    <submittedName>
        <fullName evidence="11">Octopine permease ATP-binding protein P</fullName>
    </submittedName>
</protein>
<keyword evidence="4" id="KW-1003">Cell membrane</keyword>
<dbReference type="Pfam" id="PF00005">
    <property type="entry name" value="ABC_tran"/>
    <property type="match status" value="1"/>
</dbReference>